<dbReference type="GO" id="GO:0005829">
    <property type="term" value="C:cytosol"/>
    <property type="evidence" value="ECO:0007669"/>
    <property type="project" value="TreeGrafter"/>
</dbReference>
<keyword evidence="2" id="KW-0805">Transcription regulation</keyword>
<dbReference type="EMBL" id="AJWZ01006067">
    <property type="protein sequence ID" value="EKC60825.1"/>
    <property type="molecule type" value="Genomic_DNA"/>
</dbReference>
<evidence type="ECO:0000256" key="3">
    <source>
        <dbReference type="ARBA" id="ARBA00023163"/>
    </source>
</evidence>
<keyword evidence="3" id="KW-0804">Transcription</keyword>
<dbReference type="PANTHER" id="PTHR30265">
    <property type="entry name" value="RHO-INTERACTING TRANSCRIPTION TERMINATION FACTOR NUSG"/>
    <property type="match status" value="1"/>
</dbReference>
<dbReference type="InterPro" id="IPR043425">
    <property type="entry name" value="NusG-like"/>
</dbReference>
<sequence length="100" mass="11404">MHIKMKAKYEFHFLFTQISILSVLLDLQHQKFHGQVKVYIGIQTSLGLVQSLDDFLDSFITKVFPGYVFVKMVMTDESWHLVRNVRGVTGFVGSGNKAVP</sequence>
<comment type="caution">
    <text evidence="5">The sequence shown here is derived from an EMBL/GenBank/DDBJ whole genome shotgun (WGS) entry which is preliminary data.</text>
</comment>
<feature type="domain" description="NusG-like N-terminal" evidence="4">
    <location>
        <begin position="54"/>
        <end position="100"/>
    </location>
</feature>
<keyword evidence="1" id="KW-0889">Transcription antitermination</keyword>
<protein>
    <submittedName>
        <fullName evidence="5">Transcription termination/antitermination factor NusG</fullName>
    </submittedName>
</protein>
<dbReference type="Gene3D" id="3.30.70.940">
    <property type="entry name" value="NusG, N-terminal domain"/>
    <property type="match status" value="1"/>
</dbReference>
<gene>
    <name evidence="5" type="ORF">OBE_08782</name>
</gene>
<dbReference type="InterPro" id="IPR006645">
    <property type="entry name" value="NGN-like_dom"/>
</dbReference>
<name>K1T3P6_9ZZZZ</name>
<evidence type="ECO:0000256" key="2">
    <source>
        <dbReference type="ARBA" id="ARBA00023015"/>
    </source>
</evidence>
<dbReference type="InterPro" id="IPR036735">
    <property type="entry name" value="NGN_dom_sf"/>
</dbReference>
<reference evidence="5" key="1">
    <citation type="journal article" date="2013" name="Environ. Microbiol.">
        <title>Microbiota from the distal guts of lean and obese adolescents exhibit partial functional redundancy besides clear differences in community structure.</title>
        <authorList>
            <person name="Ferrer M."/>
            <person name="Ruiz A."/>
            <person name="Lanza F."/>
            <person name="Haange S.B."/>
            <person name="Oberbach A."/>
            <person name="Till H."/>
            <person name="Bargiela R."/>
            <person name="Campoy C."/>
            <person name="Segura M.T."/>
            <person name="Richter M."/>
            <person name="von Bergen M."/>
            <person name="Seifert J."/>
            <person name="Suarez A."/>
        </authorList>
    </citation>
    <scope>NUCLEOTIDE SEQUENCE</scope>
</reference>
<dbReference type="GO" id="GO:0006354">
    <property type="term" value="P:DNA-templated transcription elongation"/>
    <property type="evidence" value="ECO:0007669"/>
    <property type="project" value="InterPro"/>
</dbReference>
<feature type="non-terminal residue" evidence="5">
    <location>
        <position position="100"/>
    </location>
</feature>
<dbReference type="PANTHER" id="PTHR30265:SF2">
    <property type="entry name" value="TRANSCRIPTION TERMINATION_ANTITERMINATION PROTEIN NUSG"/>
    <property type="match status" value="1"/>
</dbReference>
<dbReference type="SUPFAM" id="SSF82679">
    <property type="entry name" value="N-utilization substance G protein NusG, N-terminal domain"/>
    <property type="match status" value="1"/>
</dbReference>
<accession>K1T3P6</accession>
<dbReference type="Pfam" id="PF02357">
    <property type="entry name" value="NusG"/>
    <property type="match status" value="1"/>
</dbReference>
<evidence type="ECO:0000259" key="4">
    <source>
        <dbReference type="Pfam" id="PF02357"/>
    </source>
</evidence>
<evidence type="ECO:0000313" key="5">
    <source>
        <dbReference type="EMBL" id="EKC60825.1"/>
    </source>
</evidence>
<dbReference type="GO" id="GO:0031564">
    <property type="term" value="P:transcription antitermination"/>
    <property type="evidence" value="ECO:0007669"/>
    <property type="project" value="UniProtKB-KW"/>
</dbReference>
<organism evidence="5">
    <name type="scientific">human gut metagenome</name>
    <dbReference type="NCBI Taxonomy" id="408170"/>
    <lineage>
        <taxon>unclassified sequences</taxon>
        <taxon>metagenomes</taxon>
        <taxon>organismal metagenomes</taxon>
    </lineage>
</organism>
<dbReference type="AlphaFoldDB" id="K1T3P6"/>
<proteinExistence type="predicted"/>
<evidence type="ECO:0000256" key="1">
    <source>
        <dbReference type="ARBA" id="ARBA00022814"/>
    </source>
</evidence>